<evidence type="ECO:0000313" key="2">
    <source>
        <dbReference type="Proteomes" id="UP000001251"/>
    </source>
</evidence>
<keyword evidence="2" id="KW-1185">Reference proteome</keyword>
<dbReference type="EMBL" id="AJ550940">
    <property type="protein sequence ID" value="CAD80139.1"/>
    <property type="molecule type" value="Genomic_DNA"/>
</dbReference>
<dbReference type="RefSeq" id="NP_813731.1">
    <property type="nucleotide sequence ID" value="NC_004664.2"/>
</dbReference>
<organism evidence="1 2">
    <name type="scientific">Lomovskayavirus BT1</name>
    <dbReference type="NCBI Taxonomy" id="225588"/>
    <lineage>
        <taxon>Viruses</taxon>
        <taxon>Duplodnaviria</taxon>
        <taxon>Heunggongvirae</taxon>
        <taxon>Uroviricota</taxon>
        <taxon>Caudoviricetes</taxon>
        <taxon>Colingsworthviridae</taxon>
        <taxon>Lomovskayavirus</taxon>
    </lineage>
</organism>
<protein>
    <submittedName>
        <fullName evidence="1">Gp17</fullName>
    </submittedName>
</protein>
<proteinExistence type="predicted"/>
<dbReference type="GeneID" id="1258869"/>
<name>Q858Y6_9CAUD</name>
<sequence length="70" mass="8122">MSLKPPNPFMALDAAAIDVLDDMVQEWLDRDRHGELDYGKGRTDALSLMYSQVQEAWKAKVNWRDVRELD</sequence>
<gene>
    <name evidence="1" type="primary">17</name>
</gene>
<dbReference type="OrthoDB" id="40839at10239"/>
<accession>Q858Y6</accession>
<dbReference type="Proteomes" id="UP000001251">
    <property type="component" value="Segment"/>
</dbReference>
<dbReference type="KEGG" id="vg:1258869"/>
<evidence type="ECO:0000313" key="1">
    <source>
        <dbReference type="EMBL" id="CAD80139.1"/>
    </source>
</evidence>
<reference evidence="1 2" key="1">
    <citation type="journal article" date="2003" name="J. Bacteriol.">
        <title>Integration site for Streptomyces phage phiBT1 and development of site-specific integrating vectors.</title>
        <authorList>
            <person name="Gregory M.A."/>
            <person name="Till R."/>
            <person name="Smith M.C."/>
        </authorList>
    </citation>
    <scope>NUCLEOTIDE SEQUENCE</scope>
</reference>